<dbReference type="GO" id="GO:0030313">
    <property type="term" value="C:cell envelope"/>
    <property type="evidence" value="ECO:0007669"/>
    <property type="project" value="UniProtKB-SubCell"/>
</dbReference>
<feature type="chain" id="PRO_5039166348" description="ABC transporter substrate-binding protein" evidence="6">
    <location>
        <begin position="22"/>
        <end position="477"/>
    </location>
</feature>
<dbReference type="PANTHER" id="PTHR43649">
    <property type="entry name" value="ARABINOSE-BINDING PROTEIN-RELATED"/>
    <property type="match status" value="1"/>
</dbReference>
<dbReference type="Gene3D" id="3.40.190.10">
    <property type="entry name" value="Periplasmic binding protein-like II"/>
    <property type="match status" value="2"/>
</dbReference>
<feature type="signal peptide" evidence="6">
    <location>
        <begin position="1"/>
        <end position="21"/>
    </location>
</feature>
<keyword evidence="4 6" id="KW-0732">Signal</keyword>
<evidence type="ECO:0000256" key="1">
    <source>
        <dbReference type="ARBA" id="ARBA00004196"/>
    </source>
</evidence>
<proteinExistence type="inferred from homology"/>
<evidence type="ECO:0000256" key="5">
    <source>
        <dbReference type="SAM" id="MobiDB-lite"/>
    </source>
</evidence>
<dbReference type="InterPro" id="IPR050490">
    <property type="entry name" value="Bact_solute-bd_prot1"/>
</dbReference>
<sequence length="477" mass="51761">MKKTLSFVMAAGLILSLGACGQGASTKTKAPTAAVPEPTTAAQTTGTPEETKRISDKDVEVSFWHHMEGTNASALETAVNHFNETTGKEYGIVVTPSFQGSNTAEKLNTLAQAGDWKNFPDVCQVASAGIPAISGYDLFVAPEDMYAKGEDILLPRESIIANNARTFTYKDKLCAIPFSNSTILLYYNKELFKAAGLDPENPPKTIAEMADAITKLTAKDGNEVTTYGLNVQVKRYQLVNWVGGEGDFNFIGDNEGGRAGLMSKVTFGEDGSLMTYLNEWEKVIATGGYKPVEDNINEEFAMQLSAMAIMSSARIAKLNDLIGDSFEWGTAPFPKVNAEDKGGTAVGGSGIVMFDKGNADELRASWIFQQYLGGEDAQYDFCTASGYIPMNKDLYEEERMKTYLSENTAMVAAVDQLMASNPNVQEPFDIVTGDINSIIDEEMLAFAQGTSDKQTTHDNIVNKCNEKLEAYVKVNAK</sequence>
<keyword evidence="3" id="KW-0813">Transport</keyword>
<organism evidence="7 8">
    <name type="scientific">Lacrimispora celerecrescens</name>
    <dbReference type="NCBI Taxonomy" id="29354"/>
    <lineage>
        <taxon>Bacteria</taxon>
        <taxon>Bacillati</taxon>
        <taxon>Bacillota</taxon>
        <taxon>Clostridia</taxon>
        <taxon>Lachnospirales</taxon>
        <taxon>Lachnospiraceae</taxon>
        <taxon>Lacrimispora</taxon>
    </lineage>
</organism>
<evidence type="ECO:0000256" key="2">
    <source>
        <dbReference type="ARBA" id="ARBA00008520"/>
    </source>
</evidence>
<feature type="region of interest" description="Disordered" evidence="5">
    <location>
        <begin position="25"/>
        <end position="53"/>
    </location>
</feature>
<comment type="similarity">
    <text evidence="2">Belongs to the bacterial solute-binding protein 1 family.</text>
</comment>
<dbReference type="PANTHER" id="PTHR43649:SF31">
    <property type="entry name" value="SN-GLYCEROL-3-PHOSPHATE-BINDING PERIPLASMIC PROTEIN UGPB"/>
    <property type="match status" value="1"/>
</dbReference>
<protein>
    <recommendedName>
        <fullName evidence="9">ABC transporter substrate-binding protein</fullName>
    </recommendedName>
</protein>
<dbReference type="InterPro" id="IPR006059">
    <property type="entry name" value="SBP"/>
</dbReference>
<dbReference type="STRING" id="29354.IO98_10050"/>
<evidence type="ECO:0000313" key="7">
    <source>
        <dbReference type="EMBL" id="KEZ90287.1"/>
    </source>
</evidence>
<dbReference type="OrthoDB" id="41208at2"/>
<comment type="caution">
    <text evidence="7">The sequence shown here is derived from an EMBL/GenBank/DDBJ whole genome shotgun (WGS) entry which is preliminary data.</text>
</comment>
<feature type="compositionally biased region" description="Low complexity" evidence="5">
    <location>
        <begin position="25"/>
        <end position="45"/>
    </location>
</feature>
<name>A0A084JMV3_9FIRM</name>
<accession>A0A084JMV3</accession>
<gene>
    <name evidence="7" type="ORF">IO98_10050</name>
</gene>
<evidence type="ECO:0008006" key="9">
    <source>
        <dbReference type="Google" id="ProtNLM"/>
    </source>
</evidence>
<evidence type="ECO:0000313" key="8">
    <source>
        <dbReference type="Proteomes" id="UP000028525"/>
    </source>
</evidence>
<dbReference type="Proteomes" id="UP000028525">
    <property type="component" value="Unassembled WGS sequence"/>
</dbReference>
<evidence type="ECO:0000256" key="4">
    <source>
        <dbReference type="ARBA" id="ARBA00022729"/>
    </source>
</evidence>
<dbReference type="SUPFAM" id="SSF53850">
    <property type="entry name" value="Periplasmic binding protein-like II"/>
    <property type="match status" value="1"/>
</dbReference>
<reference evidence="7 8" key="1">
    <citation type="submission" date="2014-07" db="EMBL/GenBank/DDBJ databases">
        <title>Draft genome of Clostridium celerecrescens 152B isolated from sediments associated with methane hydrate from Krishna Godavari basin.</title>
        <authorList>
            <person name="Honkalas V.S."/>
            <person name="Dabir A.P."/>
            <person name="Arora P."/>
            <person name="Dhakephalkar P.K."/>
        </authorList>
    </citation>
    <scope>NUCLEOTIDE SEQUENCE [LARGE SCALE GENOMIC DNA]</scope>
    <source>
        <strain evidence="7 8">152B</strain>
    </source>
</reference>
<evidence type="ECO:0000256" key="6">
    <source>
        <dbReference type="SAM" id="SignalP"/>
    </source>
</evidence>
<comment type="subcellular location">
    <subcellularLocation>
        <location evidence="1">Cell envelope</location>
    </subcellularLocation>
</comment>
<dbReference type="Pfam" id="PF13416">
    <property type="entry name" value="SBP_bac_8"/>
    <property type="match status" value="1"/>
</dbReference>
<dbReference type="AlphaFoldDB" id="A0A084JMV3"/>
<dbReference type="RefSeq" id="WP_038280627.1">
    <property type="nucleotide sequence ID" value="NZ_JPME01000012.1"/>
</dbReference>
<dbReference type="PROSITE" id="PS51257">
    <property type="entry name" value="PROKAR_LIPOPROTEIN"/>
    <property type="match status" value="1"/>
</dbReference>
<keyword evidence="8" id="KW-1185">Reference proteome</keyword>
<dbReference type="EMBL" id="JPME01000012">
    <property type="protein sequence ID" value="KEZ90287.1"/>
    <property type="molecule type" value="Genomic_DNA"/>
</dbReference>
<evidence type="ECO:0000256" key="3">
    <source>
        <dbReference type="ARBA" id="ARBA00022448"/>
    </source>
</evidence>